<name>A0A854XDL4_PSEFL</name>
<comment type="caution">
    <text evidence="1">The sequence shown here is derived from an EMBL/GenBank/DDBJ whole genome shotgun (WGS) entry which is preliminary data.</text>
</comment>
<evidence type="ECO:0000313" key="1">
    <source>
        <dbReference type="EMBL" id="PCM48115.1"/>
    </source>
</evidence>
<evidence type="ECO:0000313" key="2">
    <source>
        <dbReference type="Proteomes" id="UP000218643"/>
    </source>
</evidence>
<gene>
    <name evidence="1" type="ORF">CP335_19010</name>
</gene>
<dbReference type="EMBL" id="NXHE01000024">
    <property type="protein sequence ID" value="PCM48115.1"/>
    <property type="molecule type" value="Genomic_DNA"/>
</dbReference>
<reference evidence="1 2" key="2">
    <citation type="submission" date="2017-10" db="EMBL/GenBank/DDBJ databases">
        <title>Rhizosphere-associated Pseudomonas modulate jasmonic acid/salicylic acid antagonism to induce systemic resistance to herbivores at the cost of susceptibility to pathogens.</title>
        <authorList>
            <person name="Haney C.H."/>
            <person name="Wiesmann C.L."/>
            <person name="Shapiro L.R."/>
            <person name="O'Sullivan L.R."/>
            <person name="Khorasani S."/>
            <person name="Melnyk R.A."/>
            <person name="Xiao L."/>
            <person name="Bush J."/>
            <person name="Carrillo J."/>
            <person name="Pierce N.E."/>
            <person name="Ausubel F.M."/>
        </authorList>
    </citation>
    <scope>NUCLEOTIDE SEQUENCE [LARGE SCALE GENOMIC DNA]</scope>
    <source>
        <strain evidence="1 2">CH229</strain>
    </source>
</reference>
<sequence length="72" mass="8101">MQRGCDLLILPAGTKDQKIAAFGSSYSAYVNLTEISWLAGRHRQQAGFHRRAKAKRMLFTTQQDERKLGCSS</sequence>
<accession>A0A854XDL4</accession>
<organism evidence="1 2">
    <name type="scientific">Pseudomonas fluorescens</name>
    <dbReference type="NCBI Taxonomy" id="294"/>
    <lineage>
        <taxon>Bacteria</taxon>
        <taxon>Pseudomonadati</taxon>
        <taxon>Pseudomonadota</taxon>
        <taxon>Gammaproteobacteria</taxon>
        <taxon>Pseudomonadales</taxon>
        <taxon>Pseudomonadaceae</taxon>
        <taxon>Pseudomonas</taxon>
    </lineage>
</organism>
<dbReference type="Proteomes" id="UP000218643">
    <property type="component" value="Unassembled WGS sequence"/>
</dbReference>
<proteinExistence type="predicted"/>
<dbReference type="RefSeq" id="WP_096796808.1">
    <property type="nucleotide sequence ID" value="NZ_NXHE01000024.1"/>
</dbReference>
<protein>
    <submittedName>
        <fullName evidence="1">Uncharacterized protein</fullName>
    </submittedName>
</protein>
<reference evidence="1 2" key="1">
    <citation type="submission" date="2017-09" db="EMBL/GenBank/DDBJ databases">
        <authorList>
            <person name="Haney C."/>
            <person name="Melnyk R."/>
        </authorList>
    </citation>
    <scope>NUCLEOTIDE SEQUENCE [LARGE SCALE GENOMIC DNA]</scope>
    <source>
        <strain evidence="1 2">CH229</strain>
    </source>
</reference>
<dbReference type="AlphaFoldDB" id="A0A854XDL4"/>